<organism evidence="1 2">
    <name type="scientific">Solanum commersonii</name>
    <name type="common">Commerson's wild potato</name>
    <name type="synonym">Commerson's nightshade</name>
    <dbReference type="NCBI Taxonomy" id="4109"/>
    <lineage>
        <taxon>Eukaryota</taxon>
        <taxon>Viridiplantae</taxon>
        <taxon>Streptophyta</taxon>
        <taxon>Embryophyta</taxon>
        <taxon>Tracheophyta</taxon>
        <taxon>Spermatophyta</taxon>
        <taxon>Magnoliopsida</taxon>
        <taxon>eudicotyledons</taxon>
        <taxon>Gunneridae</taxon>
        <taxon>Pentapetalae</taxon>
        <taxon>asterids</taxon>
        <taxon>lamiids</taxon>
        <taxon>Solanales</taxon>
        <taxon>Solanaceae</taxon>
        <taxon>Solanoideae</taxon>
        <taxon>Solaneae</taxon>
        <taxon>Solanum</taxon>
    </lineage>
</organism>
<sequence>MPQRASLYEWFENTTIYIANAPLNLCATHVHSQCNAVPSRRSRAVGMRVFIAENGFITYNYGLPSSRILHTGSEQPISSTDVTGDLAFKSRTGVRRKGKKVMRTN</sequence>
<keyword evidence="2" id="KW-1185">Reference proteome</keyword>
<gene>
    <name evidence="1" type="ORF">H5410_061811</name>
</gene>
<proteinExistence type="predicted"/>
<dbReference type="Proteomes" id="UP000824120">
    <property type="component" value="Chromosome 12"/>
</dbReference>
<protein>
    <submittedName>
        <fullName evidence="1">Uncharacterized protein</fullName>
    </submittedName>
</protein>
<name>A0A9J5W8X7_SOLCO</name>
<accession>A0A9J5W8X7</accession>
<dbReference type="EMBL" id="JACXVP010000012">
    <property type="protein sequence ID" value="KAG5572045.1"/>
    <property type="molecule type" value="Genomic_DNA"/>
</dbReference>
<comment type="caution">
    <text evidence="1">The sequence shown here is derived from an EMBL/GenBank/DDBJ whole genome shotgun (WGS) entry which is preliminary data.</text>
</comment>
<dbReference type="AlphaFoldDB" id="A0A9J5W8X7"/>
<evidence type="ECO:0000313" key="2">
    <source>
        <dbReference type="Proteomes" id="UP000824120"/>
    </source>
</evidence>
<reference evidence="1 2" key="1">
    <citation type="submission" date="2020-09" db="EMBL/GenBank/DDBJ databases">
        <title>De no assembly of potato wild relative species, Solanum commersonii.</title>
        <authorList>
            <person name="Cho K."/>
        </authorList>
    </citation>
    <scope>NUCLEOTIDE SEQUENCE [LARGE SCALE GENOMIC DNA]</scope>
    <source>
        <strain evidence="1">LZ3.2</strain>
        <tissue evidence="1">Leaf</tissue>
    </source>
</reference>
<evidence type="ECO:0000313" key="1">
    <source>
        <dbReference type="EMBL" id="KAG5572045.1"/>
    </source>
</evidence>